<accession>A0ABU2XN62</accession>
<keyword evidence="4" id="KW-0411">Iron-sulfur</keyword>
<comment type="caution">
    <text evidence="5">The sequence shown here is derived from an EMBL/GenBank/DDBJ whole genome shotgun (WGS) entry which is preliminary data.</text>
</comment>
<dbReference type="RefSeq" id="WP_311727002.1">
    <property type="nucleotide sequence ID" value="NZ_JAVRFD010000015.1"/>
</dbReference>
<organism evidence="5 6">
    <name type="scientific">Streptomyces lonegramiae</name>
    <dbReference type="NCBI Taxonomy" id="3075524"/>
    <lineage>
        <taxon>Bacteria</taxon>
        <taxon>Bacillati</taxon>
        <taxon>Actinomycetota</taxon>
        <taxon>Actinomycetes</taxon>
        <taxon>Kitasatosporales</taxon>
        <taxon>Streptomycetaceae</taxon>
        <taxon>Streptomyces</taxon>
    </lineage>
</organism>
<dbReference type="Gene3D" id="3.20.20.70">
    <property type="entry name" value="Aldolase class I"/>
    <property type="match status" value="1"/>
</dbReference>
<proteinExistence type="predicted"/>
<sequence length="240" mass="25679">MENVPMGREPVPAPVLLRISQTHFPVETLGPGRRLGIWLQGCGLACAGCMSRHTWDPEGGNSRTVASLLGLWRAALAQGADGLTVSGGEPLDQPAGLAALLAGAAEARAEAVAPGGPAAGREVDFLLYTGYEEEEVERDAARSAAVRHADVVVTGRFRVAEPTELVWRGSANQRMLPRTALGRARYQAHLARAASGSRLQVVEGEGDVRLYGVPRRGELAALERRLRQVGVRLTRPSWRP</sequence>
<dbReference type="InterPro" id="IPR013785">
    <property type="entry name" value="Aldolase_TIM"/>
</dbReference>
<keyword evidence="1" id="KW-0949">S-adenosyl-L-methionine</keyword>
<keyword evidence="6" id="KW-1185">Reference proteome</keyword>
<protein>
    <submittedName>
        <fullName evidence="5">4Fe-4S cluster-binding domain-containing protein</fullName>
    </submittedName>
</protein>
<evidence type="ECO:0000256" key="2">
    <source>
        <dbReference type="ARBA" id="ARBA00022723"/>
    </source>
</evidence>
<name>A0ABU2XN62_9ACTN</name>
<dbReference type="Proteomes" id="UP001180754">
    <property type="component" value="Unassembled WGS sequence"/>
</dbReference>
<keyword evidence="2" id="KW-0479">Metal-binding</keyword>
<keyword evidence="3" id="KW-0408">Iron</keyword>
<evidence type="ECO:0000256" key="4">
    <source>
        <dbReference type="ARBA" id="ARBA00023014"/>
    </source>
</evidence>
<dbReference type="InterPro" id="IPR058240">
    <property type="entry name" value="rSAM_sf"/>
</dbReference>
<gene>
    <name evidence="5" type="ORF">RND15_27975</name>
</gene>
<dbReference type="SUPFAM" id="SSF102114">
    <property type="entry name" value="Radical SAM enzymes"/>
    <property type="match status" value="1"/>
</dbReference>
<evidence type="ECO:0000313" key="6">
    <source>
        <dbReference type="Proteomes" id="UP001180754"/>
    </source>
</evidence>
<reference evidence="5" key="1">
    <citation type="submission" date="2024-05" db="EMBL/GenBank/DDBJ databases">
        <title>30 novel species of actinomycetes from the DSMZ collection.</title>
        <authorList>
            <person name="Nouioui I."/>
        </authorList>
    </citation>
    <scope>NUCLEOTIDE SEQUENCE</scope>
    <source>
        <strain evidence="5">DSM 41529</strain>
    </source>
</reference>
<dbReference type="SFLD" id="SFLDS00029">
    <property type="entry name" value="Radical_SAM"/>
    <property type="match status" value="1"/>
</dbReference>
<evidence type="ECO:0000256" key="1">
    <source>
        <dbReference type="ARBA" id="ARBA00022691"/>
    </source>
</evidence>
<dbReference type="EMBL" id="JAVRFD010000015">
    <property type="protein sequence ID" value="MDT0546520.1"/>
    <property type="molecule type" value="Genomic_DNA"/>
</dbReference>
<dbReference type="Pfam" id="PF13353">
    <property type="entry name" value="Fer4_12"/>
    <property type="match status" value="1"/>
</dbReference>
<evidence type="ECO:0000313" key="5">
    <source>
        <dbReference type="EMBL" id="MDT0546520.1"/>
    </source>
</evidence>
<evidence type="ECO:0000256" key="3">
    <source>
        <dbReference type="ARBA" id="ARBA00023004"/>
    </source>
</evidence>
<dbReference type="InterPro" id="IPR007197">
    <property type="entry name" value="rSAM"/>
</dbReference>